<accession>A0A0G1ENP7</accession>
<evidence type="ECO:0000313" key="2">
    <source>
        <dbReference type="EMBL" id="KKT11590.1"/>
    </source>
</evidence>
<sequence>MNYKQKFSPTIADLLIATLLNGRSVKTFYSIIREREFARYKKGSVQVSLSRLGKKGYCRNTNGNWSLTQKGILRTKEINLFSYIPSPFKENAPSNTIIAFDIPGPQRITRDWLRNQIKIFGYKMLQQSLWIGPGPLPARFLKRLEELKIRKNIKTFKITKRNNQHY</sequence>
<dbReference type="Proteomes" id="UP000033907">
    <property type="component" value="Unassembled WGS sequence"/>
</dbReference>
<protein>
    <recommendedName>
        <fullName evidence="1">Transcriptional repressor PaaX-like central Cas2-like domain-containing protein</fullName>
    </recommendedName>
</protein>
<reference evidence="2 3" key="1">
    <citation type="journal article" date="2015" name="Nature">
        <title>rRNA introns, odd ribosomes, and small enigmatic genomes across a large radiation of phyla.</title>
        <authorList>
            <person name="Brown C.T."/>
            <person name="Hug L.A."/>
            <person name="Thomas B.C."/>
            <person name="Sharon I."/>
            <person name="Castelle C.J."/>
            <person name="Singh A."/>
            <person name="Wilkins M.J."/>
            <person name="Williams K.H."/>
            <person name="Banfield J.F."/>
        </authorList>
    </citation>
    <scope>NUCLEOTIDE SEQUENCE [LARGE SCALE GENOMIC DNA]</scope>
</reference>
<dbReference type="Pfam" id="PF20803">
    <property type="entry name" value="PaaX_M"/>
    <property type="match status" value="1"/>
</dbReference>
<proteinExistence type="predicted"/>
<gene>
    <name evidence="2" type="ORF">UV91_C0004G0059</name>
</gene>
<dbReference type="InterPro" id="IPR048846">
    <property type="entry name" value="PaaX-like_central"/>
</dbReference>
<name>A0A0G1ENP7_9BACT</name>
<evidence type="ECO:0000313" key="3">
    <source>
        <dbReference type="Proteomes" id="UP000033907"/>
    </source>
</evidence>
<organism evidence="2 3">
    <name type="scientific">Candidatus Nomurabacteria bacterium GW2011_GWF2_43_24</name>
    <dbReference type="NCBI Taxonomy" id="1618778"/>
    <lineage>
        <taxon>Bacteria</taxon>
        <taxon>Candidatus Nomuraibacteriota</taxon>
    </lineage>
</organism>
<evidence type="ECO:0000259" key="1">
    <source>
        <dbReference type="Pfam" id="PF20803"/>
    </source>
</evidence>
<dbReference type="AlphaFoldDB" id="A0A0G1ENP7"/>
<dbReference type="EMBL" id="LCGH01000004">
    <property type="protein sequence ID" value="KKT11590.1"/>
    <property type="molecule type" value="Genomic_DNA"/>
</dbReference>
<feature type="domain" description="Transcriptional repressor PaaX-like central Cas2-like" evidence="1">
    <location>
        <begin position="97"/>
        <end position="161"/>
    </location>
</feature>
<comment type="caution">
    <text evidence="2">The sequence shown here is derived from an EMBL/GenBank/DDBJ whole genome shotgun (WGS) entry which is preliminary data.</text>
</comment>